<keyword evidence="4 9" id="KW-1133">Transmembrane helix</keyword>
<proteinExistence type="inferred from homology"/>
<dbReference type="WBParaSite" id="L893_g461.t1">
    <property type="protein sequence ID" value="L893_g461.t1"/>
    <property type="gene ID" value="L893_g461"/>
</dbReference>
<dbReference type="PANTHER" id="PTHR31885">
    <property type="entry name" value="GH04784P"/>
    <property type="match status" value="1"/>
</dbReference>
<sequence>MAFVRNAFLPYVALVALFYVQSGGFVKFHDTGYAFWKVLPVSTLGALMYFFATTIPERERKLHAFGLLLGALGDFLIGYFENGIVTGAIAFGIGHMFYLSTFARRLQKPTYALAGGLLVYGMILNHFCLMPQLGAHPINTVILFVYSLLLSSAVIISGSMFIEGTTDQSPNEKENLVRFIGFGIFAVSDSTLILDHSGYWVPYAEVIILSTYFTAQFVIMWSACLAPQSKYNKVRSHMKAHRKVA</sequence>
<accession>A0A1I8ADC0</accession>
<dbReference type="GO" id="GO:0047408">
    <property type="term" value="F:alkenylglycerophosphocholine hydrolase activity"/>
    <property type="evidence" value="ECO:0007669"/>
    <property type="project" value="UniProtKB-EC"/>
</dbReference>
<evidence type="ECO:0000256" key="6">
    <source>
        <dbReference type="ARBA" id="ARBA00035673"/>
    </source>
</evidence>
<dbReference type="AlphaFoldDB" id="A0A1I8ADC0"/>
<reference evidence="11" key="1">
    <citation type="submission" date="2016-11" db="UniProtKB">
        <authorList>
            <consortium name="WormBaseParasite"/>
        </authorList>
    </citation>
    <scope>IDENTIFICATION</scope>
</reference>
<organism evidence="10 11">
    <name type="scientific">Steinernema glaseri</name>
    <dbReference type="NCBI Taxonomy" id="37863"/>
    <lineage>
        <taxon>Eukaryota</taxon>
        <taxon>Metazoa</taxon>
        <taxon>Ecdysozoa</taxon>
        <taxon>Nematoda</taxon>
        <taxon>Chromadorea</taxon>
        <taxon>Rhabditida</taxon>
        <taxon>Tylenchina</taxon>
        <taxon>Panagrolaimomorpha</taxon>
        <taxon>Strongyloidoidea</taxon>
        <taxon>Steinernematidae</taxon>
        <taxon>Steinernema</taxon>
    </lineage>
</organism>
<comment type="catalytic activity">
    <reaction evidence="8">
        <text>a 1-O-(1Z-alkenyl)-sn-glycero-3-phosphocholine + H2O = a 2,3-saturated aldehyde + sn-glycerol 3-phosphocholine</text>
        <dbReference type="Rhea" id="RHEA:22544"/>
        <dbReference type="ChEBI" id="CHEBI:15377"/>
        <dbReference type="ChEBI" id="CHEBI:16870"/>
        <dbReference type="ChEBI" id="CHEBI:73359"/>
        <dbReference type="ChEBI" id="CHEBI:77287"/>
        <dbReference type="EC" id="3.3.2.2"/>
    </reaction>
</comment>
<feature type="transmembrane region" description="Helical" evidence="9">
    <location>
        <begin position="86"/>
        <end position="103"/>
    </location>
</feature>
<feature type="transmembrane region" description="Helical" evidence="9">
    <location>
        <begin position="32"/>
        <end position="52"/>
    </location>
</feature>
<dbReference type="PANTHER" id="PTHR31885:SF6">
    <property type="entry name" value="GH04784P"/>
    <property type="match status" value="1"/>
</dbReference>
<feature type="transmembrane region" description="Helical" evidence="9">
    <location>
        <begin position="141"/>
        <end position="164"/>
    </location>
</feature>
<feature type="transmembrane region" description="Helical" evidence="9">
    <location>
        <begin position="206"/>
        <end position="226"/>
    </location>
</feature>
<evidence type="ECO:0000256" key="4">
    <source>
        <dbReference type="ARBA" id="ARBA00022989"/>
    </source>
</evidence>
<comment type="subcellular location">
    <subcellularLocation>
        <location evidence="1">Membrane</location>
        <topology evidence="1">Multi-pass membrane protein</topology>
    </subcellularLocation>
</comment>
<keyword evidence="3 9" id="KW-0812">Transmembrane</keyword>
<dbReference type="InterPro" id="IPR012506">
    <property type="entry name" value="TMEM86B-like"/>
</dbReference>
<name>A0A1I8ADC0_9BILA</name>
<evidence type="ECO:0000313" key="11">
    <source>
        <dbReference type="WBParaSite" id="L893_g461.t1"/>
    </source>
</evidence>
<keyword evidence="10" id="KW-1185">Reference proteome</keyword>
<evidence type="ECO:0000256" key="3">
    <source>
        <dbReference type="ARBA" id="ARBA00022692"/>
    </source>
</evidence>
<dbReference type="Pfam" id="PF07947">
    <property type="entry name" value="YhhN"/>
    <property type="match status" value="1"/>
</dbReference>
<feature type="transmembrane region" description="Helical" evidence="9">
    <location>
        <begin position="110"/>
        <end position="129"/>
    </location>
</feature>
<protein>
    <recommendedName>
        <fullName evidence="6">lysoplasmalogenase</fullName>
        <ecNumber evidence="6">3.3.2.2</ecNumber>
    </recommendedName>
</protein>
<evidence type="ECO:0000313" key="10">
    <source>
        <dbReference type="Proteomes" id="UP000095287"/>
    </source>
</evidence>
<evidence type="ECO:0000256" key="8">
    <source>
        <dbReference type="ARBA" id="ARBA00049560"/>
    </source>
</evidence>
<evidence type="ECO:0000256" key="5">
    <source>
        <dbReference type="ARBA" id="ARBA00023136"/>
    </source>
</evidence>
<evidence type="ECO:0000256" key="9">
    <source>
        <dbReference type="SAM" id="Phobius"/>
    </source>
</evidence>
<feature type="transmembrane region" description="Helical" evidence="9">
    <location>
        <begin position="176"/>
        <end position="194"/>
    </location>
</feature>
<dbReference type="Proteomes" id="UP000095287">
    <property type="component" value="Unplaced"/>
</dbReference>
<evidence type="ECO:0000256" key="1">
    <source>
        <dbReference type="ARBA" id="ARBA00004141"/>
    </source>
</evidence>
<comment type="similarity">
    <text evidence="2">Belongs to the TMEM86 family.</text>
</comment>
<dbReference type="EC" id="3.3.2.2" evidence="6"/>
<dbReference type="GO" id="GO:0016020">
    <property type="term" value="C:membrane"/>
    <property type="evidence" value="ECO:0007669"/>
    <property type="project" value="UniProtKB-SubCell"/>
</dbReference>
<evidence type="ECO:0000256" key="7">
    <source>
        <dbReference type="ARBA" id="ARBA00049458"/>
    </source>
</evidence>
<comment type="catalytic activity">
    <reaction evidence="7">
        <text>a 1-O-(1Z-alkenyl)-sn-glycero-3-phosphoethanolamine + H2O = a 2,3-saturated aldehyde + sn-glycero-3-phosphoethanolamine</text>
        <dbReference type="Rhea" id="RHEA:16905"/>
        <dbReference type="ChEBI" id="CHEBI:15377"/>
        <dbReference type="ChEBI" id="CHEBI:73359"/>
        <dbReference type="ChEBI" id="CHEBI:77288"/>
        <dbReference type="ChEBI" id="CHEBI:143890"/>
        <dbReference type="EC" id="3.3.2.2"/>
    </reaction>
</comment>
<keyword evidence="5 9" id="KW-0472">Membrane</keyword>
<evidence type="ECO:0000256" key="2">
    <source>
        <dbReference type="ARBA" id="ARBA00007375"/>
    </source>
</evidence>